<sequence length="2924" mass="309410">MPITQDNAGLHLPLLYQWLQNSLREGGDGPEQRLCQAAIQKLQEYIRLNFAVDESSIQPDRSPPGMEICTVYLTKELEDAETVGLSFGNIPVFGDYGEKRRGGKKRKTHQGPVLDVGCIWVTELRKNSPAGKSGKVRLRDEILSLNGQLMVGVDVSGARDLLKEMKTSTGPSPFFNKETEEKSRCQGELVAAAFYEPDSDGDQETSICRRGRPSSVLKKSQIDFYERQACFVDLYLAEQCWNGGFIYLIMLRRFKHQVHSYNGNSSNSSEPGETPTLELGDRTVKKGKRARKFGVIARPSTHKAAEDSKSSTGCELDHDPVSELDNGLDPELGNGHAFELENGPDLLKEVAGSHLDRSELDRGTEPRIPKTDAPLPTSNDKRRFSKSGKTDFQSSDCLARLDLMRQCTIKTDSICRFLLLTSFVFLGTPSLDLIKEFHAKCLRKLQCFAVDMLHSVLTFSSKEEVGRIWKMELLKESDGLGIQVSGGRGSKRSPHAIVVTQVKEGGAAHRDGRLSLGDELLVINGHLLVGLSHEEAVAILRSATGVVQLVVASKENSAEDLLRLTSKSLPDLTSSTEDVSSWTDNEDQEPDEDEGTGSSSVQRAAIFTPFPTAITNNRDQNKNKTLPVSCKSMPGTEEPHDACGPEESKGNLESPKQGSSKMKLKSRLSGGVHRLESVEEYNELMVRHGDPRARMLEVSRDGRKHSLPQLLDSTGTSQEYHIVKKSTRSLSTTQVESPWRLIRPSVISIIGLYKEKGKGLGFSIAGGRDCIRGQMGIFVKTIFPNGSAAEDGRLKEGDEILDVNGIPIKGLTFQEAIHTFKQIRSGLFVLTVRTKLLSPSLTPCSTPTHMSRSSSPNFNASGGTSAVGSDEGSSSLGRKAPGPKDRIVMEVTLNKEPRVGLGIGACCLALENSPPGIYIHSLAPGSVAKMESNLSRGDQILEVNSVNVRHAALSKVHSILSKCPPGPVRLVIGRHPNPKVSEQEMDEVIARSTYQESKEASSSPGLGTPLKSPSFAKKDSLISESELSQYFAHDAPGPLSDFMVAGSEDEDPPGSGGSSSSAEPPSTSPAHKEPGKARANSLVSLGSQRASGLFHKQVTIARQASLPGSPEVLRNPLLRQRRVGCSDDDASDEEEFDGEGDCISLPGTLSGPSRPLTEDDSTRVSTASSKVTGINREEHPKKTLVSKASSVPLLGSSLDFQESLPGGVRDPLSHAPSLLVPSEAPKGSPGCSGRKELSGSRSSPKLECRAGTGTQGPASTDSSSSLQQNDSLGSRHKPVTRVSPHRKRPEAEARPSSTEAAQLTDGASDPCGADLKVQDSSNQVTVTGYRPGGAVEKESLDKLSVGDGRVPTDCGPGGALPHPDASHPTENPPEATSKQGQQPGTGQKGAAHPDPSQTSVDTGPARRPEDPGGPESPRIPKSEDSTSPGTMATARPDLHEIRAAPNASLPCAAWKATTPRGAGPTAEGAPLTGAGLPRDLTSGEESQEGVPGHHAKALQTSVVLVPGNFRGSALPQGTDSGSASPLQAGPTLPLPSDKAQEACGGPLGPGCLGGNGRCPVTDIDRLLVEPGASGARLPSLGKGDQLSREQAAQGPQPASGSPSPAPRRPGAAGPAPPPQWAGQPSVLDSINPDRHFTVNKSFLSNYSRNLSSLHEDSTSLSGLGDSTEPSVSLSSMYGDVEDSSSDPESLTEAPRAPTRDSWSPPRPRPPEPSHKGDTTESEEEQVEICSTDGSPDRPLATALAPARVAACPALSTALPPKDGALSQVGAEASHTARFVPGTSTPPQPPPPLSDVSSQEAEPPEDARVSQDHRSPSEEDSGEATQPPPGTRPVPSSPGTLGSPNMVNGLECDRLDDKTPAEKQETDVHTAENQASFRACVPKNGDSALGNLHISRGQGPEDLLPKPKAISRRPLMAWFKEINKNNHGTHPQSKTETEQSTLLAGSPDPKAQVPSFSHKKGVPVPDSPPPRLDLENKDLPGKNSVETLLSNCQKPKAGPKLKRLSIRSKGKVSSEAPAIHAGKSGSSEHKKALVSPQASHKMLSKVASHRCHTAGHEEPDTTAAAAPQPPQSVEGKVPPGTPGSLKPSASDSSIRMFVSPVTTPKTLPEQGGCGRLHPAVPAEPNRGCLAAPSPPKCGPESRAPLASPGPASPTAPRGGTSMVASKREVPTPGQGERFPSSQTDSTAEAALPGVTGDKRSKIIAGGPPERTKQLKIIEIPSERMPKSTCGDMPAEGDTQGGLLSQSSHQEESEVGLCHQPGESSPNHPSSLPTRVSQVELEVQQRSISLARLSSSSSPQLLARKADPGQMADALGVPRNSPPVGPVLDDHPYFTPRPATRTYSMPAQFSSLFGREGHAPQSPGRAPRDAQIPGTSGGLLEAKVSRGAILSLANGQGIYSVKPLLETSGNLPTTDEADVLSTQETSCQLTDRVTVTRRHHYSPQNWPHESTSFFSVKQRIKSFENLAHSDRPAAKAGASSSLSVSSKPPIGRRSSGSMVSGTLGHFSDPTARSLRRSLSSCSESQGEAATVVPPMTKSPSSMTLTVSRQTPADARSKGTDSDPRRPPGPSGIPAPTATPASPAKRNKSSVRHTQASPLSRSKLQELRALSMPDLDKLCSEDFSAGPPAVLFKTELEIVPRRSLGSPAGGLTGSTALSCPRDGAERAYPKATDPRASSLTHDVGETTQDLPSGRSWSVNLQQLLVSAGDQQRLQSVLSSVGSRSTVLSLIQEAKAQSEVHRVFSQGAASQVGTVSRGDFLLSLNGASLAGLAHGDVLKALHQAQLHKEVLLVIKKGSDQPRPSSRQEPPTANGKGLVSRKTSPLEPGTGGAAEQAGTIEAGDEILAINGKSLVGLMHFDAWNIMKAVPEGPVHTSFFVVTVSIRCCCSWSPKGPASPRTVRFLNDPDPHQLHLLKCNQKMENEAVPT</sequence>
<organism evidence="1 2">
    <name type="scientific">Ovis ammon polii x Ovis aries</name>
    <dbReference type="NCBI Taxonomy" id="2918886"/>
    <lineage>
        <taxon>Eukaryota</taxon>
        <taxon>Metazoa</taxon>
        <taxon>Chordata</taxon>
        <taxon>Craniata</taxon>
        <taxon>Vertebrata</taxon>
        <taxon>Euteleostomi</taxon>
        <taxon>Mammalia</taxon>
        <taxon>Eutheria</taxon>
        <taxon>Laurasiatheria</taxon>
        <taxon>Artiodactyla</taxon>
        <taxon>Ruminantia</taxon>
        <taxon>Pecora</taxon>
        <taxon>Bovidae</taxon>
        <taxon>Caprinae</taxon>
        <taxon>Ovis</taxon>
    </lineage>
</organism>
<evidence type="ECO:0000313" key="2">
    <source>
        <dbReference type="Proteomes" id="UP001057279"/>
    </source>
</evidence>
<name>A0ACB9UP89_9CETA</name>
<comment type="caution">
    <text evidence="1">The sequence shown here is derived from an EMBL/GenBank/DDBJ whole genome shotgun (WGS) entry which is preliminary data.</text>
</comment>
<proteinExistence type="predicted"/>
<keyword evidence="2" id="KW-1185">Reference proteome</keyword>
<dbReference type="Proteomes" id="UP001057279">
    <property type="component" value="Linkage Group LG14"/>
</dbReference>
<evidence type="ECO:0000313" key="1">
    <source>
        <dbReference type="EMBL" id="KAI4574256.1"/>
    </source>
</evidence>
<reference evidence="1" key="1">
    <citation type="submission" date="2022-03" db="EMBL/GenBank/DDBJ databases">
        <title>Genomic analyses of argali, domestic sheep and their hybrids provide insights into chromosomal evolution, heterosis and genetic basis of agronomic traits.</title>
        <authorList>
            <person name="Li M."/>
        </authorList>
    </citation>
    <scope>NUCLEOTIDE SEQUENCE</scope>
    <source>
        <strain evidence="1">F1 hybrid</strain>
    </source>
</reference>
<gene>
    <name evidence="1" type="ORF">MJG53_012432</name>
</gene>
<protein>
    <submittedName>
        <fullName evidence="1">Uncharacterized protein</fullName>
    </submittedName>
</protein>
<accession>A0ACB9UP89</accession>
<dbReference type="EMBL" id="CM043039">
    <property type="protein sequence ID" value="KAI4574256.1"/>
    <property type="molecule type" value="Genomic_DNA"/>
</dbReference>